<dbReference type="Proteomes" id="UP001500340">
    <property type="component" value="Unassembled WGS sequence"/>
</dbReference>
<organism evidence="1 2">
    <name type="scientific">Paenibacillus motobuensis</name>
    <dbReference type="NCBI Taxonomy" id="295324"/>
    <lineage>
        <taxon>Bacteria</taxon>
        <taxon>Bacillati</taxon>
        <taxon>Bacillota</taxon>
        <taxon>Bacilli</taxon>
        <taxon>Bacillales</taxon>
        <taxon>Paenibacillaceae</taxon>
        <taxon>Paenibacillus</taxon>
    </lineage>
</organism>
<sequence length="124" mass="14488">MRDFTVMEVSEFVGDFFEKVRTRDYNSSSIEAATRCFYEYEPIMDDGITEKIVFTLYIMESMLKVDRRIYIGQHDLISDAIEKVLGGGVELDLSVEEKEKIILLANKLKEQLSQMEIIYDPNER</sequence>
<reference evidence="1 2" key="1">
    <citation type="journal article" date="2019" name="Int. J. Syst. Evol. Microbiol.">
        <title>The Global Catalogue of Microorganisms (GCM) 10K type strain sequencing project: providing services to taxonomists for standard genome sequencing and annotation.</title>
        <authorList>
            <consortium name="The Broad Institute Genomics Platform"/>
            <consortium name="The Broad Institute Genome Sequencing Center for Infectious Disease"/>
            <person name="Wu L."/>
            <person name="Ma J."/>
        </authorList>
    </citation>
    <scope>NUCLEOTIDE SEQUENCE [LARGE SCALE GENOMIC DNA]</scope>
    <source>
        <strain evidence="1 2">JCM 12774</strain>
    </source>
</reference>
<comment type="caution">
    <text evidence="1">The sequence shown here is derived from an EMBL/GenBank/DDBJ whole genome shotgun (WGS) entry which is preliminary data.</text>
</comment>
<evidence type="ECO:0000313" key="1">
    <source>
        <dbReference type="EMBL" id="GAA0404322.1"/>
    </source>
</evidence>
<name>A0ABN0YPM4_9BACL</name>
<proteinExistence type="predicted"/>
<gene>
    <name evidence="1" type="ORF">GCM10008933_38390</name>
</gene>
<accession>A0ABN0YPM4</accession>
<dbReference type="RefSeq" id="WP_343863875.1">
    <property type="nucleotide sequence ID" value="NZ_BAAACX010000017.1"/>
</dbReference>
<keyword evidence="2" id="KW-1185">Reference proteome</keyword>
<protein>
    <recommendedName>
        <fullName evidence="3">Immunity protein Imm3</fullName>
    </recommendedName>
</protein>
<evidence type="ECO:0008006" key="3">
    <source>
        <dbReference type="Google" id="ProtNLM"/>
    </source>
</evidence>
<dbReference type="EMBL" id="BAAACX010000017">
    <property type="protein sequence ID" value="GAA0404322.1"/>
    <property type="molecule type" value="Genomic_DNA"/>
</dbReference>
<evidence type="ECO:0000313" key="2">
    <source>
        <dbReference type="Proteomes" id="UP001500340"/>
    </source>
</evidence>